<organism evidence="2 3">
    <name type="scientific">Cryptococcus deuterogattii Ram5</name>
    <dbReference type="NCBI Taxonomy" id="1296110"/>
    <lineage>
        <taxon>Eukaryota</taxon>
        <taxon>Fungi</taxon>
        <taxon>Dikarya</taxon>
        <taxon>Basidiomycota</taxon>
        <taxon>Agaricomycotina</taxon>
        <taxon>Tremellomycetes</taxon>
        <taxon>Tremellales</taxon>
        <taxon>Cryptococcaceae</taxon>
        <taxon>Cryptococcus</taxon>
        <taxon>Cryptococcus gattii species complex</taxon>
    </lineage>
</organism>
<feature type="domain" description="NAD(P)-binding" evidence="1">
    <location>
        <begin position="10"/>
        <end position="105"/>
    </location>
</feature>
<dbReference type="PANTHER" id="PTHR48079:SF6">
    <property type="entry name" value="NAD(P)-BINDING DOMAIN-CONTAINING PROTEIN-RELATED"/>
    <property type="match status" value="1"/>
</dbReference>
<evidence type="ECO:0000313" key="2">
    <source>
        <dbReference type="EMBL" id="KIR43787.1"/>
    </source>
</evidence>
<dbReference type="EMBL" id="KN847896">
    <property type="protein sequence ID" value="KIR43787.1"/>
    <property type="molecule type" value="Genomic_DNA"/>
</dbReference>
<evidence type="ECO:0000313" key="3">
    <source>
        <dbReference type="Proteomes" id="UP000053392"/>
    </source>
</evidence>
<dbReference type="PANTHER" id="PTHR48079">
    <property type="entry name" value="PROTEIN YEEZ"/>
    <property type="match status" value="1"/>
</dbReference>
<dbReference type="Gene3D" id="3.40.50.720">
    <property type="entry name" value="NAD(P)-binding Rossmann-like Domain"/>
    <property type="match status" value="1"/>
</dbReference>
<sequence length="364" mass="39487">MSGKSVFFTGATGYIGGTVLEAIITSNTPPSKITVLIRDPAKINGFTSLEIARKHNVTIVPLLGSLEEYNKLRDAAADHDVVVSCANADDLAGMKAILEGMKKRKEKSGHRPLLIQTSGTGVLADDARGEYPTDTIYTDLNPSPATRWGPALHSITEVADTAPHRNVDLEILKADQAGVIKSYTILPSTIWGFARGEVFEKGLSHPTSQQMPQLVEIAIKRKRAGVVGKGANIWPHVCIIDLSKLYSLVWEKATVPKATIGHGPAGYYFGISGEYTLFGAASAIGQSLITHKAVPEGTESTPTTFTKEEVDQYFDGSYYSGSNSRGVADRSKSIGWNPRFTDEEQFYNDIDKEVQRIGKVLSQQ</sequence>
<dbReference type="InterPro" id="IPR016040">
    <property type="entry name" value="NAD(P)-bd_dom"/>
</dbReference>
<gene>
    <name evidence="2" type="ORF">I313_00632</name>
</gene>
<dbReference type="GO" id="GO:0005737">
    <property type="term" value="C:cytoplasm"/>
    <property type="evidence" value="ECO:0007669"/>
    <property type="project" value="TreeGrafter"/>
</dbReference>
<dbReference type="HOGENOM" id="CLU_007383_12_1_1"/>
<protein>
    <submittedName>
        <fullName evidence="2">NAD dependent epimerase/dehydratase</fullName>
    </submittedName>
</protein>
<dbReference type="GO" id="GO:0004029">
    <property type="term" value="F:aldehyde dehydrogenase (NAD+) activity"/>
    <property type="evidence" value="ECO:0007669"/>
    <property type="project" value="TreeGrafter"/>
</dbReference>
<proteinExistence type="predicted"/>
<dbReference type="SUPFAM" id="SSF51735">
    <property type="entry name" value="NAD(P)-binding Rossmann-fold domains"/>
    <property type="match status" value="1"/>
</dbReference>
<reference evidence="2 3" key="1">
    <citation type="submission" date="2015-01" db="EMBL/GenBank/DDBJ databases">
        <title>The Genome Sequence of Cryptococcus gattii Ram5.</title>
        <authorList>
            <consortium name="The Broad Institute Genomics Platform"/>
            <person name="Cuomo C."/>
            <person name="Litvintseva A."/>
            <person name="Chen Y."/>
            <person name="Heitman J."/>
            <person name="Sun S."/>
            <person name="Springer D."/>
            <person name="Dromer F."/>
            <person name="Young S."/>
            <person name="Zeng Q."/>
            <person name="Gargeya S."/>
            <person name="Abouelleil A."/>
            <person name="Alvarado L."/>
            <person name="Chapman S.B."/>
            <person name="Gainer-Dewar J."/>
            <person name="Goldberg J."/>
            <person name="Griggs A."/>
            <person name="Gujja S."/>
            <person name="Hansen M."/>
            <person name="Howarth C."/>
            <person name="Imamovic A."/>
            <person name="Larimer J."/>
            <person name="Murphy C."/>
            <person name="Naylor J."/>
            <person name="Pearson M."/>
            <person name="Priest M."/>
            <person name="Roberts A."/>
            <person name="Saif S."/>
            <person name="Shea T."/>
            <person name="Sykes S."/>
            <person name="Wortman J."/>
            <person name="Nusbaum C."/>
            <person name="Birren B."/>
        </authorList>
    </citation>
    <scope>NUCLEOTIDE SEQUENCE [LARGE SCALE GENOMIC DNA]</scope>
    <source>
        <strain evidence="2 3">Ram5</strain>
    </source>
</reference>
<dbReference type="InterPro" id="IPR036291">
    <property type="entry name" value="NAD(P)-bd_dom_sf"/>
</dbReference>
<accession>A0A0D0TCC9</accession>
<keyword evidence="3" id="KW-1185">Reference proteome</keyword>
<name>A0A0D0TCC9_9TREE</name>
<dbReference type="OrthoDB" id="10262413at2759"/>
<evidence type="ECO:0000259" key="1">
    <source>
        <dbReference type="Pfam" id="PF13460"/>
    </source>
</evidence>
<dbReference type="Pfam" id="PF13460">
    <property type="entry name" value="NAD_binding_10"/>
    <property type="match status" value="1"/>
</dbReference>
<dbReference type="InterPro" id="IPR051783">
    <property type="entry name" value="NAD(P)-dependent_oxidoreduct"/>
</dbReference>
<dbReference type="AlphaFoldDB" id="A0A0D0TCC9"/>
<dbReference type="Proteomes" id="UP000053392">
    <property type="component" value="Unassembled WGS sequence"/>
</dbReference>